<dbReference type="AlphaFoldDB" id="A0AAE0DJ77"/>
<evidence type="ECO:0000313" key="1">
    <source>
        <dbReference type="EMBL" id="KAK3171551.1"/>
    </source>
</evidence>
<evidence type="ECO:0000313" key="2">
    <source>
        <dbReference type="Proteomes" id="UP001276659"/>
    </source>
</evidence>
<gene>
    <name evidence="1" type="ORF">OEA41_003635</name>
</gene>
<accession>A0AAE0DJ77</accession>
<dbReference type="InterPro" id="IPR011009">
    <property type="entry name" value="Kinase-like_dom_sf"/>
</dbReference>
<protein>
    <recommendedName>
        <fullName evidence="3">Protein kinase domain-containing protein</fullName>
    </recommendedName>
</protein>
<evidence type="ECO:0008006" key="3">
    <source>
        <dbReference type="Google" id="ProtNLM"/>
    </source>
</evidence>
<comment type="caution">
    <text evidence="1">The sequence shown here is derived from an EMBL/GenBank/DDBJ whole genome shotgun (WGS) entry which is preliminary data.</text>
</comment>
<organism evidence="1 2">
    <name type="scientific">Lepraria neglecta</name>
    <dbReference type="NCBI Taxonomy" id="209136"/>
    <lineage>
        <taxon>Eukaryota</taxon>
        <taxon>Fungi</taxon>
        <taxon>Dikarya</taxon>
        <taxon>Ascomycota</taxon>
        <taxon>Pezizomycotina</taxon>
        <taxon>Lecanoromycetes</taxon>
        <taxon>OSLEUM clade</taxon>
        <taxon>Lecanoromycetidae</taxon>
        <taxon>Lecanorales</taxon>
        <taxon>Lecanorineae</taxon>
        <taxon>Stereocaulaceae</taxon>
        <taxon>Lepraria</taxon>
    </lineage>
</organism>
<dbReference type="Proteomes" id="UP001276659">
    <property type="component" value="Unassembled WGS sequence"/>
</dbReference>
<sequence length="202" mass="23152">MAAEHTPRGDILDRSCPNILLHRLGGDDIRHAINIEKFGHLVREQLGQNMDQGCEQLGRQGARGALFKMTLASHGYTFVGKGTVPVFVRDLKHEGRIYQKLERVQGVSVPVYLGNIDLIHRYFYDVGVRIVHMLLMSWAGEVAEDGDTADLKGEVQRSVQYLCNERLIHNDVRQPNILWNLERRRAILVDFERAEVLDDRKR</sequence>
<reference evidence="1" key="1">
    <citation type="submission" date="2022-11" db="EMBL/GenBank/DDBJ databases">
        <title>Chromosomal genome sequence assembly and mating type (MAT) locus characterization of the leprose asexual lichenized fungus Lepraria neglecta (Nyl.) Erichsen.</title>
        <authorList>
            <person name="Allen J.L."/>
            <person name="Pfeffer B."/>
        </authorList>
    </citation>
    <scope>NUCLEOTIDE SEQUENCE</scope>
    <source>
        <strain evidence="1">Allen 5258</strain>
    </source>
</reference>
<dbReference type="SUPFAM" id="SSF56112">
    <property type="entry name" value="Protein kinase-like (PK-like)"/>
    <property type="match status" value="1"/>
</dbReference>
<name>A0AAE0DJ77_9LECA</name>
<dbReference type="EMBL" id="JASNWA010000008">
    <property type="protein sequence ID" value="KAK3171551.1"/>
    <property type="molecule type" value="Genomic_DNA"/>
</dbReference>
<proteinExistence type="predicted"/>
<keyword evidence="2" id="KW-1185">Reference proteome</keyword>